<evidence type="ECO:0000256" key="2">
    <source>
        <dbReference type="SAM" id="Phobius"/>
    </source>
</evidence>
<keyword evidence="2" id="KW-0812">Transmembrane</keyword>
<feature type="transmembrane region" description="Helical" evidence="2">
    <location>
        <begin position="242"/>
        <end position="267"/>
    </location>
</feature>
<dbReference type="CDD" id="cd12934">
    <property type="entry name" value="LEM"/>
    <property type="match status" value="1"/>
</dbReference>
<dbReference type="EMBL" id="JAFNEN010000305">
    <property type="protein sequence ID" value="KAG8186329.1"/>
    <property type="molecule type" value="Genomic_DNA"/>
</dbReference>
<keyword evidence="5" id="KW-1185">Reference proteome</keyword>
<dbReference type="AlphaFoldDB" id="A0AAV6UQ98"/>
<keyword evidence="2" id="KW-0472">Membrane</keyword>
<proteinExistence type="predicted"/>
<accession>A0AAV6UQ98</accession>
<dbReference type="PROSITE" id="PS50954">
    <property type="entry name" value="LEM"/>
    <property type="match status" value="1"/>
</dbReference>
<evidence type="ECO:0000259" key="3">
    <source>
        <dbReference type="PROSITE" id="PS50954"/>
    </source>
</evidence>
<evidence type="ECO:0000256" key="1">
    <source>
        <dbReference type="SAM" id="MobiDB-lite"/>
    </source>
</evidence>
<dbReference type="Proteomes" id="UP000827092">
    <property type="component" value="Unassembled WGS sequence"/>
</dbReference>
<reference evidence="4 5" key="1">
    <citation type="journal article" date="2022" name="Nat. Ecol. Evol.">
        <title>A masculinizing supergene underlies an exaggerated male reproductive morph in a spider.</title>
        <authorList>
            <person name="Hendrickx F."/>
            <person name="De Corte Z."/>
            <person name="Sonet G."/>
            <person name="Van Belleghem S.M."/>
            <person name="Kostlbacher S."/>
            <person name="Vangestel C."/>
        </authorList>
    </citation>
    <scope>NUCLEOTIDE SEQUENCE [LARGE SCALE GENOMIC DNA]</scope>
    <source>
        <strain evidence="4">W744_W776</strain>
    </source>
</reference>
<gene>
    <name evidence="4" type="ORF">JTE90_005861</name>
</gene>
<comment type="caution">
    <text evidence="4">The sequence shown here is derived from an EMBL/GenBank/DDBJ whole genome shotgun (WGS) entry which is preliminary data.</text>
</comment>
<feature type="domain" description="LEM" evidence="3">
    <location>
        <begin position="1"/>
        <end position="42"/>
    </location>
</feature>
<dbReference type="Gene3D" id="1.10.720.40">
    <property type="match status" value="1"/>
</dbReference>
<dbReference type="SUPFAM" id="SSF63451">
    <property type="entry name" value="LEM domain"/>
    <property type="match status" value="1"/>
</dbReference>
<dbReference type="InterPro" id="IPR003887">
    <property type="entry name" value="LEM_dom"/>
</dbReference>
<keyword evidence="2" id="KW-1133">Transmembrane helix</keyword>
<organism evidence="4 5">
    <name type="scientific">Oedothorax gibbosus</name>
    <dbReference type="NCBI Taxonomy" id="931172"/>
    <lineage>
        <taxon>Eukaryota</taxon>
        <taxon>Metazoa</taxon>
        <taxon>Ecdysozoa</taxon>
        <taxon>Arthropoda</taxon>
        <taxon>Chelicerata</taxon>
        <taxon>Arachnida</taxon>
        <taxon>Araneae</taxon>
        <taxon>Araneomorphae</taxon>
        <taxon>Entelegynae</taxon>
        <taxon>Araneoidea</taxon>
        <taxon>Linyphiidae</taxon>
        <taxon>Erigoninae</taxon>
        <taxon>Oedothorax</taxon>
    </lineage>
</organism>
<evidence type="ECO:0000313" key="5">
    <source>
        <dbReference type="Proteomes" id="UP000827092"/>
    </source>
</evidence>
<dbReference type="InterPro" id="IPR011015">
    <property type="entry name" value="LEM/LEM-like_dom_sf"/>
</dbReference>
<dbReference type="Pfam" id="PF03020">
    <property type="entry name" value="LEM"/>
    <property type="match status" value="1"/>
</dbReference>
<feature type="region of interest" description="Disordered" evidence="1">
    <location>
        <begin position="87"/>
        <end position="111"/>
    </location>
</feature>
<evidence type="ECO:0000313" key="4">
    <source>
        <dbReference type="EMBL" id="KAG8186329.1"/>
    </source>
</evidence>
<protein>
    <recommendedName>
        <fullName evidence="3">LEM domain-containing protein</fullName>
    </recommendedName>
</protein>
<name>A0AAV6UQ98_9ARAC</name>
<sequence>MENSSDEDLRKLLKAYGQDVGPINNSTRPYWKKALSKLTIQHVSPITSTSKKGTREKKLISENKKFVASPTKSLIYISKCTDRSFSEEDLSDSENDSVVMDSPGSTPFPAKTQRIKKSPLIKNTKTSPVETLAIYANRKNCHHSTTPSSTRNPKVKCFDGKSIEIQQKDRELRKKFKEYGKSLLRSPMNDAMIEQWRKRQNKLQCHLPEKNIYDFEDCQDEFETEYEFDAPRPSDKHIKKNMITLFTLLLKGIVCAIIIIIGIFLMLSSEDIKRIEESLD</sequence>